<dbReference type="RefSeq" id="WP_111456404.1">
    <property type="nucleotide sequence ID" value="NZ_QFYP01000001.1"/>
</dbReference>
<sequence>MPVELRKVETVYQGYSTLMMATLAAPDGSLFKREIEHHGHAVGVLPYDPQRRVALLVSLPRAPVIWAGGPQELVEAPAGMIDDGDPEATARREALEEVGVHLGPLEPVASAFASPGVSSERVELYLAPYAARDRIGQGGGVDGEQENITVLEVPLRDLWTWVEDRRIEDLKTLALVLVLKVRRPELFAD</sequence>
<organism evidence="12 13">
    <name type="scientific">Phenylobacterium hankyongense</name>
    <dbReference type="NCBI Taxonomy" id="1813876"/>
    <lineage>
        <taxon>Bacteria</taxon>
        <taxon>Pseudomonadati</taxon>
        <taxon>Pseudomonadota</taxon>
        <taxon>Alphaproteobacteria</taxon>
        <taxon>Caulobacterales</taxon>
        <taxon>Caulobacteraceae</taxon>
        <taxon>Phenylobacterium</taxon>
    </lineage>
</organism>
<evidence type="ECO:0000259" key="11">
    <source>
        <dbReference type="PROSITE" id="PS51462"/>
    </source>
</evidence>
<comment type="caution">
    <text evidence="12">The sequence shown here is derived from an EMBL/GenBank/DDBJ whole genome shotgun (WGS) entry which is preliminary data.</text>
</comment>
<evidence type="ECO:0000256" key="1">
    <source>
        <dbReference type="ARBA" id="ARBA00000847"/>
    </source>
</evidence>
<evidence type="ECO:0000256" key="2">
    <source>
        <dbReference type="ARBA" id="ARBA00001946"/>
    </source>
</evidence>
<accession>A0A328AY47</accession>
<dbReference type="AlphaFoldDB" id="A0A328AY47"/>
<dbReference type="InterPro" id="IPR004385">
    <property type="entry name" value="NDP_pyrophosphatase"/>
</dbReference>
<dbReference type="InterPro" id="IPR000086">
    <property type="entry name" value="NUDIX_hydrolase_dom"/>
</dbReference>
<evidence type="ECO:0000313" key="12">
    <source>
        <dbReference type="EMBL" id="RAK59111.1"/>
    </source>
</evidence>
<dbReference type="InterPro" id="IPR015797">
    <property type="entry name" value="NUDIX_hydrolase-like_dom_sf"/>
</dbReference>
<dbReference type="SUPFAM" id="SSF55811">
    <property type="entry name" value="Nudix"/>
    <property type="match status" value="1"/>
</dbReference>
<dbReference type="GO" id="GO:0019693">
    <property type="term" value="P:ribose phosphate metabolic process"/>
    <property type="evidence" value="ECO:0007669"/>
    <property type="project" value="TreeGrafter"/>
</dbReference>
<evidence type="ECO:0000256" key="3">
    <source>
        <dbReference type="ARBA" id="ARBA00007275"/>
    </source>
</evidence>
<dbReference type="OrthoDB" id="5292471at2"/>
<protein>
    <recommendedName>
        <fullName evidence="5">GDP-mannose pyrophosphatase</fullName>
    </recommendedName>
    <alternativeName>
        <fullName evidence="7">GDP-mannose hydrolase</fullName>
    </alternativeName>
    <alternativeName>
        <fullName evidence="8">GDPMK</fullName>
    </alternativeName>
</protein>
<gene>
    <name evidence="12" type="ORF">DJ021_04495</name>
</gene>
<evidence type="ECO:0000256" key="8">
    <source>
        <dbReference type="ARBA" id="ARBA00032272"/>
    </source>
</evidence>
<evidence type="ECO:0000256" key="4">
    <source>
        <dbReference type="ARBA" id="ARBA00011738"/>
    </source>
</evidence>
<comment type="catalytic activity">
    <reaction evidence="1">
        <text>GDP-alpha-D-mannose + H2O = alpha-D-mannose 1-phosphate + GMP + 2 H(+)</text>
        <dbReference type="Rhea" id="RHEA:27978"/>
        <dbReference type="ChEBI" id="CHEBI:15377"/>
        <dbReference type="ChEBI" id="CHEBI:15378"/>
        <dbReference type="ChEBI" id="CHEBI:57527"/>
        <dbReference type="ChEBI" id="CHEBI:58115"/>
        <dbReference type="ChEBI" id="CHEBI:58409"/>
    </reaction>
</comment>
<dbReference type="PANTHER" id="PTHR11839:SF18">
    <property type="entry name" value="NUDIX HYDROLASE DOMAIN-CONTAINING PROTEIN"/>
    <property type="match status" value="1"/>
</dbReference>
<reference evidence="13" key="1">
    <citation type="submission" date="2018-05" db="EMBL/GenBank/DDBJ databases">
        <authorList>
            <person name="Li X."/>
        </authorList>
    </citation>
    <scope>NUCLEOTIDE SEQUENCE [LARGE SCALE GENOMIC DNA]</scope>
    <source>
        <strain evidence="13">HKS-05</strain>
    </source>
</reference>
<dbReference type="Gene3D" id="3.90.79.10">
    <property type="entry name" value="Nucleoside Triphosphate Pyrophosphohydrolase"/>
    <property type="match status" value="1"/>
</dbReference>
<dbReference type="CDD" id="cd24157">
    <property type="entry name" value="NUDIX_GDPMK"/>
    <property type="match status" value="1"/>
</dbReference>
<feature type="binding site" evidence="9">
    <location>
        <position position="146"/>
    </location>
    <ligand>
        <name>Mg(2+)</name>
        <dbReference type="ChEBI" id="CHEBI:18420"/>
        <label>1</label>
    </ligand>
</feature>
<keyword evidence="13" id="KW-1185">Reference proteome</keyword>
<dbReference type="GO" id="GO:0005829">
    <property type="term" value="C:cytosol"/>
    <property type="evidence" value="ECO:0007669"/>
    <property type="project" value="TreeGrafter"/>
</dbReference>
<comment type="cofactor">
    <cofactor evidence="2 9">
        <name>Mg(2+)</name>
        <dbReference type="ChEBI" id="CHEBI:18420"/>
    </cofactor>
</comment>
<keyword evidence="9" id="KW-0460">Magnesium</keyword>
<feature type="short sequence motif" description="Nudix box" evidence="10">
    <location>
        <begin position="79"/>
        <end position="100"/>
    </location>
</feature>
<evidence type="ECO:0000256" key="6">
    <source>
        <dbReference type="ARBA" id="ARBA00022801"/>
    </source>
</evidence>
<dbReference type="Pfam" id="PF00293">
    <property type="entry name" value="NUDIX"/>
    <property type="match status" value="1"/>
</dbReference>
<keyword evidence="6 12" id="KW-0378">Hydrolase</keyword>
<keyword evidence="9" id="KW-0479">Metal-binding</keyword>
<evidence type="ECO:0000256" key="7">
    <source>
        <dbReference type="ARBA" id="ARBA00032162"/>
    </source>
</evidence>
<evidence type="ECO:0000256" key="9">
    <source>
        <dbReference type="PIRSR" id="PIRSR604385-2"/>
    </source>
</evidence>
<evidence type="ECO:0000256" key="10">
    <source>
        <dbReference type="PIRSR" id="PIRSR604385-3"/>
    </source>
</evidence>
<dbReference type="GO" id="GO:0006753">
    <property type="term" value="P:nucleoside phosphate metabolic process"/>
    <property type="evidence" value="ECO:0007669"/>
    <property type="project" value="TreeGrafter"/>
</dbReference>
<proteinExistence type="inferred from homology"/>
<dbReference type="PANTHER" id="PTHR11839">
    <property type="entry name" value="UDP/ADP-SUGAR PYROPHOSPHATASE"/>
    <property type="match status" value="1"/>
</dbReference>
<evidence type="ECO:0000256" key="5">
    <source>
        <dbReference type="ARBA" id="ARBA00016377"/>
    </source>
</evidence>
<dbReference type="NCBIfam" id="TIGR00052">
    <property type="entry name" value="nudix-type nucleoside diphosphatase, YffH/AdpP family"/>
    <property type="match status" value="1"/>
</dbReference>
<comment type="subunit">
    <text evidence="4">Homodimer.</text>
</comment>
<feature type="binding site" evidence="9">
    <location>
        <position position="97"/>
    </location>
    <ligand>
        <name>Mg(2+)</name>
        <dbReference type="ChEBI" id="CHEBI:18420"/>
        <label>1</label>
    </ligand>
</feature>
<dbReference type="Proteomes" id="UP000249842">
    <property type="component" value="Unassembled WGS sequence"/>
</dbReference>
<evidence type="ECO:0000313" key="13">
    <source>
        <dbReference type="Proteomes" id="UP000249842"/>
    </source>
</evidence>
<dbReference type="PROSITE" id="PS51462">
    <property type="entry name" value="NUDIX"/>
    <property type="match status" value="1"/>
</dbReference>
<dbReference type="GO" id="GO:0016818">
    <property type="term" value="F:hydrolase activity, acting on acid anhydrides, in phosphorus-containing anhydrides"/>
    <property type="evidence" value="ECO:0007669"/>
    <property type="project" value="InterPro"/>
</dbReference>
<comment type="similarity">
    <text evidence="3">Belongs to the Nudix hydrolase family. NudK subfamily.</text>
</comment>
<feature type="binding site" evidence="9">
    <location>
        <position position="78"/>
    </location>
    <ligand>
        <name>Mg(2+)</name>
        <dbReference type="ChEBI" id="CHEBI:18420"/>
        <label>1</label>
    </ligand>
</feature>
<dbReference type="GO" id="GO:0046872">
    <property type="term" value="F:metal ion binding"/>
    <property type="evidence" value="ECO:0007669"/>
    <property type="project" value="UniProtKB-KW"/>
</dbReference>
<dbReference type="EMBL" id="QFYP01000001">
    <property type="protein sequence ID" value="RAK59111.1"/>
    <property type="molecule type" value="Genomic_DNA"/>
</dbReference>
<feature type="domain" description="Nudix hydrolase" evidence="11">
    <location>
        <begin position="37"/>
        <end position="175"/>
    </location>
</feature>
<name>A0A328AY47_9CAUL</name>
<feature type="binding site" evidence="9">
    <location>
        <position position="93"/>
    </location>
    <ligand>
        <name>Mg(2+)</name>
        <dbReference type="ChEBI" id="CHEBI:18420"/>
        <label>1</label>
    </ligand>
</feature>